<sequence length="128" mass="13407">GNTCPEVITRTYNIADDCGNNIDVVQTITIDDDTNPTASNPAPVTVECLTDVPPVAVTVVTDAADNCTVNPTVAFVSESSDNNTCNGEVITRIYSVTDDCGNSINVTHTITVDSYTPTFTVSSTDPTA</sequence>
<gene>
    <name evidence="2" type="ORF">CW751_15120</name>
</gene>
<protein>
    <recommendedName>
        <fullName evidence="1">HYR-like domain-containing protein</fullName>
    </recommendedName>
</protein>
<feature type="non-terminal residue" evidence="2">
    <location>
        <position position="1"/>
    </location>
</feature>
<feature type="domain" description="HYR-like" evidence="1">
    <location>
        <begin position="37"/>
        <end position="112"/>
    </location>
</feature>
<evidence type="ECO:0000259" key="1">
    <source>
        <dbReference type="Pfam" id="PF23237"/>
    </source>
</evidence>
<dbReference type="AlphaFoldDB" id="A0A2I0QYQ0"/>
<name>A0A2I0QYQ0_9FLAO</name>
<accession>A0A2I0QYQ0</accession>
<dbReference type="EMBL" id="PJNI01000056">
    <property type="protein sequence ID" value="PKR79439.1"/>
    <property type="molecule type" value="Genomic_DNA"/>
</dbReference>
<comment type="caution">
    <text evidence="2">The sequence shown here is derived from an EMBL/GenBank/DDBJ whole genome shotgun (WGS) entry which is preliminary data.</text>
</comment>
<reference evidence="2 3" key="1">
    <citation type="submission" date="2017-12" db="EMBL/GenBank/DDBJ databases">
        <title>The draft genome sequence of Brumimicrobium saltpan LHR20.</title>
        <authorList>
            <person name="Do Z.-J."/>
            <person name="Luo H.-R."/>
        </authorList>
    </citation>
    <scope>NUCLEOTIDE SEQUENCE [LARGE SCALE GENOMIC DNA]</scope>
    <source>
        <strain evidence="2 3">LHR20</strain>
    </source>
</reference>
<feature type="non-terminal residue" evidence="2">
    <location>
        <position position="128"/>
    </location>
</feature>
<dbReference type="RefSeq" id="WP_165779339.1">
    <property type="nucleotide sequence ID" value="NZ_PJNI01000056.1"/>
</dbReference>
<keyword evidence="3" id="KW-1185">Reference proteome</keyword>
<dbReference type="Pfam" id="PF23237">
    <property type="entry name" value="HYR_4C"/>
    <property type="match status" value="1"/>
</dbReference>
<organism evidence="2 3">
    <name type="scientific">Brumimicrobium salinarum</name>
    <dbReference type="NCBI Taxonomy" id="2058658"/>
    <lineage>
        <taxon>Bacteria</taxon>
        <taxon>Pseudomonadati</taxon>
        <taxon>Bacteroidota</taxon>
        <taxon>Flavobacteriia</taxon>
        <taxon>Flavobacteriales</taxon>
        <taxon>Crocinitomicaceae</taxon>
        <taxon>Brumimicrobium</taxon>
    </lineage>
</organism>
<evidence type="ECO:0000313" key="3">
    <source>
        <dbReference type="Proteomes" id="UP000236654"/>
    </source>
</evidence>
<dbReference type="InterPro" id="IPR057078">
    <property type="entry name" value="HYR-4C"/>
</dbReference>
<dbReference type="Proteomes" id="UP000236654">
    <property type="component" value="Unassembled WGS sequence"/>
</dbReference>
<proteinExistence type="predicted"/>
<evidence type="ECO:0000313" key="2">
    <source>
        <dbReference type="EMBL" id="PKR79439.1"/>
    </source>
</evidence>